<keyword evidence="2" id="KW-0812">Transmembrane</keyword>
<accession>A0A4S4KN75</accession>
<dbReference type="EMBL" id="SGPK01000670">
    <property type="protein sequence ID" value="THG99753.1"/>
    <property type="molecule type" value="Genomic_DNA"/>
</dbReference>
<feature type="transmembrane region" description="Helical" evidence="2">
    <location>
        <begin position="223"/>
        <end position="243"/>
    </location>
</feature>
<dbReference type="AlphaFoldDB" id="A0A4S4KN75"/>
<dbReference type="PANTHER" id="PTHR28228">
    <property type="entry name" value="SECRETORY COMPONENT PROTEIN SHR3"/>
    <property type="match status" value="1"/>
</dbReference>
<keyword evidence="4" id="KW-1185">Reference proteome</keyword>
<proteinExistence type="predicted"/>
<dbReference type="Proteomes" id="UP000308199">
    <property type="component" value="Unassembled WGS sequence"/>
</dbReference>
<dbReference type="GO" id="GO:0006888">
    <property type="term" value="P:endoplasmic reticulum to Golgi vesicle-mediated transport"/>
    <property type="evidence" value="ECO:0007669"/>
    <property type="project" value="TreeGrafter"/>
</dbReference>
<dbReference type="SMART" id="SM00786">
    <property type="entry name" value="SHR3_chaperone"/>
    <property type="match status" value="1"/>
</dbReference>
<reference evidence="3 4" key="1">
    <citation type="submission" date="2019-02" db="EMBL/GenBank/DDBJ databases">
        <title>Genome sequencing of the rare red list fungi Phellinidium pouzarii.</title>
        <authorList>
            <person name="Buettner E."/>
            <person name="Kellner H."/>
        </authorList>
    </citation>
    <scope>NUCLEOTIDE SEQUENCE [LARGE SCALE GENOMIC DNA]</scope>
    <source>
        <strain evidence="3 4">DSM 108285</strain>
    </source>
</reference>
<feature type="transmembrane region" description="Helical" evidence="2">
    <location>
        <begin position="185"/>
        <end position="203"/>
    </location>
</feature>
<evidence type="ECO:0000256" key="2">
    <source>
        <dbReference type="SAM" id="Phobius"/>
    </source>
</evidence>
<evidence type="ECO:0000313" key="3">
    <source>
        <dbReference type="EMBL" id="THG99753.1"/>
    </source>
</evidence>
<name>A0A4S4KN75_9AGAM</name>
<dbReference type="GO" id="GO:0005789">
    <property type="term" value="C:endoplasmic reticulum membrane"/>
    <property type="evidence" value="ECO:0007669"/>
    <property type="project" value="TreeGrafter"/>
</dbReference>
<dbReference type="GO" id="GO:0051082">
    <property type="term" value="F:unfolded protein binding"/>
    <property type="evidence" value="ECO:0007669"/>
    <property type="project" value="TreeGrafter"/>
</dbReference>
<feature type="transmembrane region" description="Helical" evidence="2">
    <location>
        <begin position="84"/>
        <end position="107"/>
    </location>
</feature>
<comment type="caution">
    <text evidence="3">The sequence shown here is derived from an EMBL/GenBank/DDBJ whole genome shotgun (WGS) entry which is preliminary data.</text>
</comment>
<dbReference type="OrthoDB" id="5229808at2759"/>
<organism evidence="3 4">
    <name type="scientific">Phellinidium pouzarii</name>
    <dbReference type="NCBI Taxonomy" id="167371"/>
    <lineage>
        <taxon>Eukaryota</taxon>
        <taxon>Fungi</taxon>
        <taxon>Dikarya</taxon>
        <taxon>Basidiomycota</taxon>
        <taxon>Agaricomycotina</taxon>
        <taxon>Agaricomycetes</taxon>
        <taxon>Hymenochaetales</taxon>
        <taxon>Hymenochaetaceae</taxon>
        <taxon>Phellinidium</taxon>
    </lineage>
</organism>
<sequence length="283" mass="31383">MHALRSSQAYTVTAVHDHDCTVLICKGHLMKAYTEMFVPSEFGIYSDGAKRGLFKKKDDVKAHLRTLDLPYAALYIGVFPDLAFIPQATVLASVCFVFGTLFVCFSVDHNLLFGELSEKSVEDGFFFYTTFYNAPPVIKVCPVSRYPCLWDKTLLHSVVGAGVLGLIGKLHKWDESAMFFDGSSLVAYVFAIGVYLSVSIPALRTIVDPVVGVDTREDRIEAMRILSAGNIIIMGLLGVVLCFQGGEEYARRIEVKELAKWEESQKAKKESTSAPVSEDKKEQ</sequence>
<gene>
    <name evidence="3" type="ORF">EW145_g7205</name>
</gene>
<dbReference type="InterPro" id="IPR013248">
    <property type="entry name" value="Psh3/Shr3"/>
</dbReference>
<dbReference type="Pfam" id="PF08229">
    <property type="entry name" value="SHR3_chaperone"/>
    <property type="match status" value="1"/>
</dbReference>
<evidence type="ECO:0000256" key="1">
    <source>
        <dbReference type="SAM" id="MobiDB-lite"/>
    </source>
</evidence>
<dbReference type="PANTHER" id="PTHR28228:SF1">
    <property type="entry name" value="SECRETORY COMPONENT PROTEIN SHR3"/>
    <property type="match status" value="1"/>
</dbReference>
<evidence type="ECO:0000313" key="4">
    <source>
        <dbReference type="Proteomes" id="UP000308199"/>
    </source>
</evidence>
<feature type="region of interest" description="Disordered" evidence="1">
    <location>
        <begin position="261"/>
        <end position="283"/>
    </location>
</feature>
<protein>
    <submittedName>
        <fullName evidence="3">Uncharacterized protein</fullName>
    </submittedName>
</protein>
<keyword evidence="2" id="KW-1133">Transmembrane helix</keyword>
<keyword evidence="2" id="KW-0472">Membrane</keyword>